<evidence type="ECO:0000256" key="7">
    <source>
        <dbReference type="ARBA" id="ARBA00022827"/>
    </source>
</evidence>
<dbReference type="InterPro" id="IPR040131">
    <property type="entry name" value="MnmG_N"/>
</dbReference>
<proteinExistence type="inferred from homology"/>
<feature type="binding site" evidence="11">
    <location>
        <begin position="10"/>
        <end position="15"/>
    </location>
    <ligand>
        <name>FAD</name>
        <dbReference type="ChEBI" id="CHEBI:57692"/>
    </ligand>
</feature>
<dbReference type="Gene3D" id="1.10.150.570">
    <property type="entry name" value="GidA associated domain, C-terminal subdomain"/>
    <property type="match status" value="1"/>
</dbReference>
<keyword evidence="5 11" id="KW-0285">Flavoprotein</keyword>
<dbReference type="HAMAP" id="MF_00129">
    <property type="entry name" value="MnmG_GidA"/>
    <property type="match status" value="1"/>
</dbReference>
<dbReference type="PANTHER" id="PTHR11806">
    <property type="entry name" value="GLUCOSE INHIBITED DIVISION PROTEIN A"/>
    <property type="match status" value="1"/>
</dbReference>
<evidence type="ECO:0000256" key="4">
    <source>
        <dbReference type="ARBA" id="ARBA00020461"/>
    </source>
</evidence>
<dbReference type="GO" id="GO:0002098">
    <property type="term" value="P:tRNA wobble uridine modification"/>
    <property type="evidence" value="ECO:0007669"/>
    <property type="project" value="InterPro"/>
</dbReference>
<dbReference type="GO" id="GO:0005737">
    <property type="term" value="C:cytoplasm"/>
    <property type="evidence" value="ECO:0007669"/>
    <property type="project" value="UniProtKB-SubCell"/>
</dbReference>
<dbReference type="InterPro" id="IPR026904">
    <property type="entry name" value="MnmG_C"/>
</dbReference>
<dbReference type="InterPro" id="IPR036188">
    <property type="entry name" value="FAD/NAD-bd_sf"/>
</dbReference>
<keyword evidence="11" id="KW-0963">Cytoplasm</keyword>
<accession>A0A3P3XNP4</accession>
<keyword evidence="6 11" id="KW-0819">tRNA processing</keyword>
<dbReference type="PANTHER" id="PTHR11806:SF0">
    <property type="entry name" value="PROTEIN MTO1 HOMOLOG, MITOCHONDRIAL"/>
    <property type="match status" value="1"/>
</dbReference>
<keyword evidence="8 11" id="KW-0520">NAD</keyword>
<dbReference type="InterPro" id="IPR047001">
    <property type="entry name" value="MnmG_C_subdom"/>
</dbReference>
<evidence type="ECO:0000256" key="10">
    <source>
        <dbReference type="ARBA" id="ARBA00031800"/>
    </source>
</evidence>
<gene>
    <name evidence="11 13" type="primary">mnmG</name>
    <name evidence="11" type="synonym">gidA</name>
    <name evidence="13" type="ORF">SPIRO4BDMA_40459</name>
</gene>
<feature type="domain" description="tRNA uridine 5-carboxymethylaminomethyl modification enzyme C-terminal subdomain" evidence="12">
    <location>
        <begin position="548"/>
        <end position="619"/>
    </location>
</feature>
<comment type="similarity">
    <text evidence="3 11">Belongs to the MnmG family.</text>
</comment>
<dbReference type="InterPro" id="IPR004416">
    <property type="entry name" value="MnmG"/>
</dbReference>
<dbReference type="SUPFAM" id="SSF51905">
    <property type="entry name" value="FAD/NAD(P)-binding domain"/>
    <property type="match status" value="1"/>
</dbReference>
<evidence type="ECO:0000256" key="8">
    <source>
        <dbReference type="ARBA" id="ARBA00023027"/>
    </source>
</evidence>
<organism evidence="13">
    <name type="scientific">uncultured spirochete</name>
    <dbReference type="NCBI Taxonomy" id="156406"/>
    <lineage>
        <taxon>Bacteria</taxon>
        <taxon>Pseudomonadati</taxon>
        <taxon>Spirochaetota</taxon>
        <taxon>Spirochaetia</taxon>
        <taxon>Spirochaetales</taxon>
        <taxon>environmental samples</taxon>
    </lineage>
</organism>
<dbReference type="GO" id="GO:0050660">
    <property type="term" value="F:flavin adenine dinucleotide binding"/>
    <property type="evidence" value="ECO:0007669"/>
    <property type="project" value="UniProtKB-UniRule"/>
</dbReference>
<protein>
    <recommendedName>
        <fullName evidence="4 11">tRNA uridine 5-carboxymethylaminomethyl modification enzyme MnmG</fullName>
    </recommendedName>
    <alternativeName>
        <fullName evidence="10 11">Glucose-inhibited division protein A</fullName>
    </alternativeName>
</protein>
<dbReference type="InterPro" id="IPR044920">
    <property type="entry name" value="MnmG_C_subdom_sf"/>
</dbReference>
<evidence type="ECO:0000256" key="1">
    <source>
        <dbReference type="ARBA" id="ARBA00001974"/>
    </source>
</evidence>
<name>A0A3P3XNP4_9SPIR</name>
<comment type="function">
    <text evidence="2 11">NAD-binding protein involved in the addition of a carboxymethylaminomethyl (cmnm) group at the wobble position (U34) of certain tRNAs, forming tRNA-cmnm(5)s(2)U34.</text>
</comment>
<dbReference type="InterPro" id="IPR002218">
    <property type="entry name" value="MnmG-rel"/>
</dbReference>
<dbReference type="Pfam" id="PF01134">
    <property type="entry name" value="GIDA"/>
    <property type="match status" value="1"/>
</dbReference>
<dbReference type="Gene3D" id="3.50.50.60">
    <property type="entry name" value="FAD/NAD(P)-binding domain"/>
    <property type="match status" value="2"/>
</dbReference>
<dbReference type="AlphaFoldDB" id="A0A3P3XNP4"/>
<dbReference type="SMART" id="SM01228">
    <property type="entry name" value="GIDA_assoc_3"/>
    <property type="match status" value="1"/>
</dbReference>
<comment type="cofactor">
    <cofactor evidence="1 11">
        <name>FAD</name>
        <dbReference type="ChEBI" id="CHEBI:57692"/>
    </cofactor>
</comment>
<dbReference type="EMBL" id="FWDO01000004">
    <property type="protein sequence ID" value="SLM17887.1"/>
    <property type="molecule type" value="Genomic_DNA"/>
</dbReference>
<evidence type="ECO:0000256" key="11">
    <source>
        <dbReference type="HAMAP-Rule" id="MF_00129"/>
    </source>
</evidence>
<evidence type="ECO:0000259" key="12">
    <source>
        <dbReference type="SMART" id="SM01228"/>
    </source>
</evidence>
<feature type="binding site" evidence="11">
    <location>
        <begin position="272"/>
        <end position="286"/>
    </location>
    <ligand>
        <name>NAD(+)</name>
        <dbReference type="ChEBI" id="CHEBI:57540"/>
    </ligand>
</feature>
<dbReference type="NCBIfam" id="TIGR00136">
    <property type="entry name" value="mnmG_gidA"/>
    <property type="match status" value="1"/>
</dbReference>
<evidence type="ECO:0000256" key="2">
    <source>
        <dbReference type="ARBA" id="ARBA00003717"/>
    </source>
</evidence>
<dbReference type="FunFam" id="1.10.150.570:FF:000001">
    <property type="entry name" value="tRNA uridine 5-carboxymethylaminomethyl modification enzyme MnmG"/>
    <property type="match status" value="1"/>
</dbReference>
<comment type="subcellular location">
    <subcellularLocation>
        <location evidence="11">Cytoplasm</location>
    </subcellularLocation>
</comment>
<dbReference type="PROSITE" id="PS01280">
    <property type="entry name" value="GIDA_1"/>
    <property type="match status" value="1"/>
</dbReference>
<keyword evidence="7 11" id="KW-0274">FAD</keyword>
<evidence type="ECO:0000256" key="5">
    <source>
        <dbReference type="ARBA" id="ARBA00022630"/>
    </source>
</evidence>
<dbReference type="Pfam" id="PF13932">
    <property type="entry name" value="SAM_GIDA_C"/>
    <property type="match status" value="1"/>
</dbReference>
<dbReference type="GO" id="GO:0030488">
    <property type="term" value="P:tRNA methylation"/>
    <property type="evidence" value="ECO:0007669"/>
    <property type="project" value="TreeGrafter"/>
</dbReference>
<reference evidence="13" key="1">
    <citation type="submission" date="2017-02" db="EMBL/GenBank/DDBJ databases">
        <authorList>
            <person name="Regsiter A."/>
            <person name="William W."/>
        </authorList>
    </citation>
    <scope>NUCLEOTIDE SEQUENCE</scope>
    <source>
        <strain evidence="13">BdmA 4</strain>
    </source>
</reference>
<evidence type="ECO:0000256" key="6">
    <source>
        <dbReference type="ARBA" id="ARBA00022694"/>
    </source>
</evidence>
<evidence type="ECO:0000256" key="3">
    <source>
        <dbReference type="ARBA" id="ARBA00007653"/>
    </source>
</evidence>
<dbReference type="PROSITE" id="PS01281">
    <property type="entry name" value="GIDA_2"/>
    <property type="match status" value="1"/>
</dbReference>
<evidence type="ECO:0000256" key="9">
    <source>
        <dbReference type="ARBA" id="ARBA00025948"/>
    </source>
</evidence>
<dbReference type="FunFam" id="3.50.50.60:FF:000002">
    <property type="entry name" value="tRNA uridine 5-carboxymethylaminomethyl modification enzyme MnmG"/>
    <property type="match status" value="1"/>
</dbReference>
<comment type="caution">
    <text evidence="11">Lacks conserved residue(s) required for the propagation of feature annotation.</text>
</comment>
<dbReference type="InterPro" id="IPR020595">
    <property type="entry name" value="MnmG-rel_CS"/>
</dbReference>
<evidence type="ECO:0000313" key="13">
    <source>
        <dbReference type="EMBL" id="SLM17887.1"/>
    </source>
</evidence>
<sequence length="626" mass="68417">MADFEAIVVGGGHAGIEAALALARLGTKTLLVTQNPDTIAKMSCNPAIGGLSKGNLVREVDALGGQMGILADATSIQVRMLNQSRGAAVQAPRAQSDKALYSAMARQALEAQPNLTIFMDTVTDILVSGGEQRRIAGVRTERGNSISARTVVLTTGTFMEGKLFIGQWSGPGGRLGEPAAIGLGTALRARGFPVGRMKTGTPARIKRGSIDFSKLEAQHSDPHRIFFSFLERDYGRPDLPCYIVYTNQATHEAIRAGLDRSPLFSGVIVGKGPRYCPSIEDKVVRFPDRERHQVFIEPEGLYTDEVYLNGLSSSLPEDVQTRFYHSIPGLEHAEIVRPAYAVEYDYIDSSALYASLESKIVGGLFIAGQTNGTSGYEEAAAQGLMAGINARRTLDGEPPLILGRNEAYIGVLIDDLVTLSPKEPYRMFTSRAEYRLALRHDTSDLRLTPYAIEIGLADEQRRECFERRLRTIEEVKELLDGRKVQREDCVQIPELGNHVGQALAEALRDPKIGALLDDEADALARIARLLPQTATMQASGVLTALLNERYKGYLEKEERLANRLSKADKLFIPAEFDYSYLKGLSREAQEKLTAQRPLTLGQASRIPGVRKSDVALLYIALAKRGG</sequence>
<comment type="subunit">
    <text evidence="9 11">Homodimer. Heterotetramer of two MnmE and two MnmG subunits.</text>
</comment>